<feature type="region of interest" description="Disordered" evidence="2">
    <location>
        <begin position="17"/>
        <end position="141"/>
    </location>
</feature>
<comment type="function">
    <text evidence="1">Has a role in the initiation of DNA replication. Required at S-phase checkpoint.</text>
</comment>
<dbReference type="Proteomes" id="UP000002748">
    <property type="component" value="Unassembled WGS sequence"/>
</dbReference>
<dbReference type="GO" id="GO:0031261">
    <property type="term" value="C:DNA replication preinitiation complex"/>
    <property type="evidence" value="ECO:0007669"/>
    <property type="project" value="TreeGrafter"/>
</dbReference>
<dbReference type="CDD" id="cd22289">
    <property type="entry name" value="RecQL4_SLD2_NTD"/>
    <property type="match status" value="1"/>
</dbReference>
<protein>
    <recommendedName>
        <fullName evidence="1">DNA replication regulator SLD2</fullName>
    </recommendedName>
</protein>
<sequence length="494" mass="53628">MDLATVKAKVKSWERAFRAEHAREPTKEDVKRDPTDIGTASSREVTKSKPKRCTDAVDKPAPANDFATPSKSRTNSALHLSPTTPTPRRLFGNADAGPSKRAAAPVTPGRDHKRQKSGYTGPVQDPNPFRTPQKAPLPAASPFSVKIDTESQFIHAGSPRRLREVLEANSLKKTRERDETPRTKARKRLAGEMDDSPFRVRKRRGEGRKAASAAEDKENGAGPDAGDDDDDDEIGETPIKGAAFSLLDDATSKPRDLLPIFQKARTVAAVSTRPTPRRPSPSPAPPDRDLESPTPGVSAPADDSDPAPQPESSPGHAHGTQTASPRSTRARGRVVVLGEEDEWDPESDRRVVKITGTRRPTVRGPWSDDEFGDHPGLSQVDDEDEEAEDDGPWDDDDDGLAETRSLASLSLRSPAMRKGERLADLRVRALLDPTSAAATALRALNKGQDVYVSGEGVVGDDEENIEGIIEIGEGDDDWESDPEGWKAVVSEEEW</sequence>
<dbReference type="PANTHER" id="PTHR28124:SF1">
    <property type="entry name" value="DNA REPLICATION REGULATOR SLD2"/>
    <property type="match status" value="1"/>
</dbReference>
<comment type="subcellular location">
    <subcellularLocation>
        <location evidence="1">Nucleus</location>
    </subcellularLocation>
</comment>
<feature type="compositionally biased region" description="Polar residues" evidence="2">
    <location>
        <begin position="67"/>
        <end position="83"/>
    </location>
</feature>
<feature type="compositionally biased region" description="Basic and acidic residues" evidence="2">
    <location>
        <begin position="173"/>
        <end position="182"/>
    </location>
</feature>
<evidence type="ECO:0000313" key="4">
    <source>
        <dbReference type="Proteomes" id="UP000002748"/>
    </source>
</evidence>
<gene>
    <name evidence="3" type="ORF">A1Q1_04482</name>
</gene>
<keyword evidence="1" id="KW-0235">DNA replication</keyword>
<comment type="similarity">
    <text evidence="1">Belongs to the SLD2 family.</text>
</comment>
<dbReference type="GO" id="GO:1902977">
    <property type="term" value="P:mitotic DNA replication preinitiation complex assembly"/>
    <property type="evidence" value="ECO:0007669"/>
    <property type="project" value="TreeGrafter"/>
</dbReference>
<keyword evidence="1" id="KW-0539">Nucleus</keyword>
<dbReference type="InterPro" id="IPR040203">
    <property type="entry name" value="Sld2"/>
</dbReference>
<dbReference type="GO" id="GO:0000727">
    <property type="term" value="P:double-strand break repair via break-induced replication"/>
    <property type="evidence" value="ECO:0007669"/>
    <property type="project" value="TreeGrafter"/>
</dbReference>
<accession>J6EQN2</accession>
<feature type="compositionally biased region" description="Acidic residues" evidence="2">
    <location>
        <begin position="225"/>
        <end position="235"/>
    </location>
</feature>
<evidence type="ECO:0000313" key="3">
    <source>
        <dbReference type="EMBL" id="EJT46804.1"/>
    </source>
</evidence>
<dbReference type="PANTHER" id="PTHR28124">
    <property type="entry name" value="DNA REPLICATION REGULATOR SLD2"/>
    <property type="match status" value="1"/>
</dbReference>
<dbReference type="GO" id="GO:0003688">
    <property type="term" value="F:DNA replication origin binding"/>
    <property type="evidence" value="ECO:0007669"/>
    <property type="project" value="TreeGrafter"/>
</dbReference>
<name>J6EQN2_TRIAS</name>
<reference evidence="3 4" key="1">
    <citation type="journal article" date="2012" name="Eukaryot. Cell">
        <title>Draft genome sequence of CBS 2479, the standard type strain of Trichosporon asahii.</title>
        <authorList>
            <person name="Yang R.Y."/>
            <person name="Li H.T."/>
            <person name="Zhu H."/>
            <person name="Zhou G.P."/>
            <person name="Wang M."/>
            <person name="Wang L."/>
        </authorList>
    </citation>
    <scope>NUCLEOTIDE SEQUENCE [LARGE SCALE GENOMIC DNA]</scope>
    <source>
        <strain evidence="4">ATCC 90039 / CBS 2479 / JCM 2466 / KCTC 7840 / NCYC 2677 / UAMH 7654</strain>
    </source>
</reference>
<dbReference type="GO" id="GO:0003697">
    <property type="term" value="F:single-stranded DNA binding"/>
    <property type="evidence" value="ECO:0007669"/>
    <property type="project" value="TreeGrafter"/>
</dbReference>
<dbReference type="VEuPathDB" id="FungiDB:A1Q1_04482"/>
<dbReference type="OrthoDB" id="8775810at2759"/>
<dbReference type="Gene3D" id="1.10.10.1460">
    <property type="match status" value="1"/>
</dbReference>
<dbReference type="HOGENOM" id="CLU_552293_0_0_1"/>
<dbReference type="KEGG" id="tasa:A1Q1_04482"/>
<organism evidence="3 4">
    <name type="scientific">Trichosporon asahii var. asahii (strain ATCC 90039 / CBS 2479 / JCM 2466 / KCTC 7840 / NBRC 103889/ NCYC 2677 / UAMH 7654)</name>
    <name type="common">Yeast</name>
    <dbReference type="NCBI Taxonomy" id="1186058"/>
    <lineage>
        <taxon>Eukaryota</taxon>
        <taxon>Fungi</taxon>
        <taxon>Dikarya</taxon>
        <taxon>Basidiomycota</taxon>
        <taxon>Agaricomycotina</taxon>
        <taxon>Tremellomycetes</taxon>
        <taxon>Trichosporonales</taxon>
        <taxon>Trichosporonaceae</taxon>
        <taxon>Trichosporon</taxon>
    </lineage>
</organism>
<evidence type="ECO:0000256" key="2">
    <source>
        <dbReference type="SAM" id="MobiDB-lite"/>
    </source>
</evidence>
<dbReference type="GeneID" id="25987995"/>
<dbReference type="GO" id="GO:0006270">
    <property type="term" value="P:DNA replication initiation"/>
    <property type="evidence" value="ECO:0007669"/>
    <property type="project" value="UniProtKB-UniRule"/>
</dbReference>
<dbReference type="AlphaFoldDB" id="J6EQN2"/>
<feature type="compositionally biased region" description="Basic and acidic residues" evidence="2">
    <location>
        <begin position="17"/>
        <end position="35"/>
    </location>
</feature>
<dbReference type="RefSeq" id="XP_014178323.1">
    <property type="nucleotide sequence ID" value="XM_014322848.1"/>
</dbReference>
<proteinExistence type="inferred from homology"/>
<feature type="region of interest" description="Disordered" evidence="2">
    <location>
        <begin position="153"/>
        <end position="400"/>
    </location>
</feature>
<comment type="caution">
    <text evidence="3">The sequence shown here is derived from an EMBL/GenBank/DDBJ whole genome shotgun (WGS) entry which is preliminary data.</text>
</comment>
<feature type="compositionally biased region" description="Acidic residues" evidence="2">
    <location>
        <begin position="380"/>
        <end position="400"/>
    </location>
</feature>
<feature type="compositionally biased region" description="Basic and acidic residues" evidence="2">
    <location>
        <begin position="44"/>
        <end position="58"/>
    </location>
</feature>
<keyword evidence="1" id="KW-0131">Cell cycle</keyword>
<evidence type="ECO:0000256" key="1">
    <source>
        <dbReference type="RuleBase" id="RU367067"/>
    </source>
</evidence>
<dbReference type="EMBL" id="ALBS01000276">
    <property type="protein sequence ID" value="EJT46804.1"/>
    <property type="molecule type" value="Genomic_DNA"/>
</dbReference>